<dbReference type="InterPro" id="IPR036390">
    <property type="entry name" value="WH_DNA-bd_sf"/>
</dbReference>
<protein>
    <recommendedName>
        <fullName evidence="2">Helix-turn-helix type 11 domain-containing protein</fullName>
    </recommendedName>
</protein>
<dbReference type="InterPro" id="IPR013196">
    <property type="entry name" value="HTH_11"/>
</dbReference>
<feature type="region of interest" description="Disordered" evidence="1">
    <location>
        <begin position="108"/>
        <end position="154"/>
    </location>
</feature>
<dbReference type="Gene3D" id="1.10.10.10">
    <property type="entry name" value="Winged helix-like DNA-binding domain superfamily/Winged helix DNA-binding domain"/>
    <property type="match status" value="1"/>
</dbReference>
<dbReference type="Pfam" id="PF08279">
    <property type="entry name" value="HTH_11"/>
    <property type="match status" value="1"/>
</dbReference>
<proteinExistence type="predicted"/>
<keyword evidence="4" id="KW-1185">Reference proteome</keyword>
<dbReference type="PANTHER" id="PTHR34580:SF1">
    <property type="entry name" value="PROTEIN PAFC"/>
    <property type="match status" value="1"/>
</dbReference>
<comment type="caution">
    <text evidence="3">The sequence shown here is derived from an EMBL/GenBank/DDBJ whole genome shotgun (WGS) entry which is preliminary data.</text>
</comment>
<accession>A0ABP8X0D0</accession>
<sequence>MAYTRSTTPHLTLRRIERQHALIEELRRRRGAPRSARDLAAALQVTPRTVERDIALMRASGIPIRVRRGPGGGYLFDIRSTLEPITFEPGEIAALLVALVALGATETEAARSSMHKLTTALSSQERDRMTRPAHRPSRSAPAQSPQVPPTDDAG</sequence>
<name>A0ABP8X0D0_9MICO</name>
<reference evidence="4" key="1">
    <citation type="journal article" date="2019" name="Int. J. Syst. Evol. Microbiol.">
        <title>The Global Catalogue of Microorganisms (GCM) 10K type strain sequencing project: providing services to taxonomists for standard genome sequencing and annotation.</title>
        <authorList>
            <consortium name="The Broad Institute Genomics Platform"/>
            <consortium name="The Broad Institute Genome Sequencing Center for Infectious Disease"/>
            <person name="Wu L."/>
            <person name="Ma J."/>
        </authorList>
    </citation>
    <scope>NUCLEOTIDE SEQUENCE [LARGE SCALE GENOMIC DNA]</scope>
    <source>
        <strain evidence="4">JCM 17975</strain>
    </source>
</reference>
<dbReference type="InterPro" id="IPR051534">
    <property type="entry name" value="CBASS_pafABC_assoc_protein"/>
</dbReference>
<dbReference type="SUPFAM" id="SSF46785">
    <property type="entry name" value="Winged helix' DNA-binding domain"/>
    <property type="match status" value="1"/>
</dbReference>
<dbReference type="PANTHER" id="PTHR34580">
    <property type="match status" value="1"/>
</dbReference>
<evidence type="ECO:0000313" key="3">
    <source>
        <dbReference type="EMBL" id="GAA4697695.1"/>
    </source>
</evidence>
<dbReference type="EMBL" id="BAABHM010000009">
    <property type="protein sequence ID" value="GAA4697695.1"/>
    <property type="molecule type" value="Genomic_DNA"/>
</dbReference>
<feature type="domain" description="Helix-turn-helix type 11" evidence="2">
    <location>
        <begin position="18"/>
        <end position="74"/>
    </location>
</feature>
<evidence type="ECO:0000256" key="1">
    <source>
        <dbReference type="SAM" id="MobiDB-lite"/>
    </source>
</evidence>
<dbReference type="Proteomes" id="UP001500843">
    <property type="component" value="Unassembled WGS sequence"/>
</dbReference>
<dbReference type="InterPro" id="IPR036388">
    <property type="entry name" value="WH-like_DNA-bd_sf"/>
</dbReference>
<gene>
    <name evidence="3" type="ORF">GCM10023198_17440</name>
</gene>
<evidence type="ECO:0000313" key="4">
    <source>
        <dbReference type="Proteomes" id="UP001500843"/>
    </source>
</evidence>
<evidence type="ECO:0000259" key="2">
    <source>
        <dbReference type="Pfam" id="PF08279"/>
    </source>
</evidence>
<dbReference type="RefSeq" id="WP_253874538.1">
    <property type="nucleotide sequence ID" value="NZ_BAABHM010000009.1"/>
</dbReference>
<organism evidence="3 4">
    <name type="scientific">Promicromonospora umidemergens</name>
    <dbReference type="NCBI Taxonomy" id="629679"/>
    <lineage>
        <taxon>Bacteria</taxon>
        <taxon>Bacillati</taxon>
        <taxon>Actinomycetota</taxon>
        <taxon>Actinomycetes</taxon>
        <taxon>Micrococcales</taxon>
        <taxon>Promicromonosporaceae</taxon>
        <taxon>Promicromonospora</taxon>
    </lineage>
</organism>